<gene>
    <name evidence="2" type="ORF">BG006_002488</name>
</gene>
<dbReference type="InterPro" id="IPR050309">
    <property type="entry name" value="Type-B_Carboxylest/Lipase"/>
</dbReference>
<feature type="domain" description="Carboxylesterase type B" evidence="1">
    <location>
        <begin position="41"/>
        <end position="204"/>
    </location>
</feature>
<evidence type="ECO:0000313" key="3">
    <source>
        <dbReference type="Proteomes" id="UP000696485"/>
    </source>
</evidence>
<dbReference type="Pfam" id="PF00135">
    <property type="entry name" value="COesterase"/>
    <property type="match status" value="2"/>
</dbReference>
<dbReference type="PANTHER" id="PTHR11559">
    <property type="entry name" value="CARBOXYLESTERASE"/>
    <property type="match status" value="1"/>
</dbReference>
<dbReference type="InterPro" id="IPR029058">
    <property type="entry name" value="AB_hydrolase_fold"/>
</dbReference>
<organism evidence="2 3">
    <name type="scientific">Podila minutissima</name>
    <dbReference type="NCBI Taxonomy" id="64525"/>
    <lineage>
        <taxon>Eukaryota</taxon>
        <taxon>Fungi</taxon>
        <taxon>Fungi incertae sedis</taxon>
        <taxon>Mucoromycota</taxon>
        <taxon>Mortierellomycotina</taxon>
        <taxon>Mortierellomycetes</taxon>
        <taxon>Mortierellales</taxon>
        <taxon>Mortierellaceae</taxon>
        <taxon>Podila</taxon>
    </lineage>
</organism>
<comment type="caution">
    <text evidence="2">The sequence shown here is derived from an EMBL/GenBank/DDBJ whole genome shotgun (WGS) entry which is preliminary data.</text>
</comment>
<dbReference type="Proteomes" id="UP000696485">
    <property type="component" value="Unassembled WGS sequence"/>
</dbReference>
<protein>
    <recommendedName>
        <fullName evidence="1">Carboxylesterase type B domain-containing protein</fullName>
    </recommendedName>
</protein>
<name>A0A9P5SNQ7_9FUNG</name>
<evidence type="ECO:0000313" key="2">
    <source>
        <dbReference type="EMBL" id="KAF9334239.1"/>
    </source>
</evidence>
<keyword evidence="3" id="KW-1185">Reference proteome</keyword>
<proteinExistence type="predicted"/>
<dbReference type="SUPFAM" id="SSF53474">
    <property type="entry name" value="alpha/beta-Hydrolases"/>
    <property type="match status" value="1"/>
</dbReference>
<evidence type="ECO:0000259" key="1">
    <source>
        <dbReference type="Pfam" id="PF00135"/>
    </source>
</evidence>
<dbReference type="Gene3D" id="3.40.50.1820">
    <property type="entry name" value="alpha/beta hydrolase"/>
    <property type="match status" value="2"/>
</dbReference>
<dbReference type="InterPro" id="IPR002018">
    <property type="entry name" value="CarbesteraseB"/>
</dbReference>
<feature type="domain" description="Carboxylesterase type B" evidence="1">
    <location>
        <begin position="337"/>
        <end position="446"/>
    </location>
</feature>
<sequence length="505" mass="55608">MAFFKVLLINSATSSFSGTFPMPRFLSVGDPLSSLTPEQVPICPQNPSNYPLVKLSPEEVYNIPGKPHPFGLDHDETNSFNLNIFVPLEALMVWVHGGALRDGSNGLPLYDASNLAQRSAQLGRPTIVLSINYRVNVFGFLASKELQEDAVEYIKATPGVSTYDQSVGNWGFMDVKLAFEWVRENIQAFGGDNQNITAFGESAGIRVEGQPLFDDLLSKLDIPLNLSPAEKVRQLRAVPMNKLTLVGDQLIPGGFRLYYDGGKILPSDKAMQQRALDPSAYDPGLKSLMIGANKDEDSAFTGLLGSQINLATWPHIVERIVPVPELRPLFETVYGVPESELQVYKTASQVVSDSMFLYPTEIVSNTFVELAKQRQGEFKFSRYHFEAILGYMDTIVPGLGAMHAGEISFVFGPPMADKYMISRELNLSKEMQELWLLFANQQDYSIKGSGTIARTDKGQAWVVTVDQQIEVGQSSRLSEEALLYWSKISGVTADQTAAALGAQGK</sequence>
<dbReference type="EMBL" id="JAAAUY010000159">
    <property type="protein sequence ID" value="KAF9334239.1"/>
    <property type="molecule type" value="Genomic_DNA"/>
</dbReference>
<accession>A0A9P5SNQ7</accession>
<reference evidence="2" key="1">
    <citation type="journal article" date="2020" name="Fungal Divers.">
        <title>Resolving the Mortierellaceae phylogeny through synthesis of multi-gene phylogenetics and phylogenomics.</title>
        <authorList>
            <person name="Vandepol N."/>
            <person name="Liber J."/>
            <person name="Desiro A."/>
            <person name="Na H."/>
            <person name="Kennedy M."/>
            <person name="Barry K."/>
            <person name="Grigoriev I.V."/>
            <person name="Miller A.N."/>
            <person name="O'Donnell K."/>
            <person name="Stajich J.E."/>
            <person name="Bonito G."/>
        </authorList>
    </citation>
    <scope>NUCLEOTIDE SEQUENCE</scope>
    <source>
        <strain evidence="2">NVP1</strain>
    </source>
</reference>
<dbReference type="AlphaFoldDB" id="A0A9P5SNQ7"/>